<dbReference type="Proteomes" id="UP000012062">
    <property type="component" value="Unassembled WGS sequence"/>
</dbReference>
<name>M5EU11_9HYPH</name>
<dbReference type="InterPro" id="IPR006143">
    <property type="entry name" value="RND_pump_MFP"/>
</dbReference>
<dbReference type="SUPFAM" id="SSF111369">
    <property type="entry name" value="HlyD-like secretion proteins"/>
    <property type="match status" value="1"/>
</dbReference>
<evidence type="ECO:0000259" key="4">
    <source>
        <dbReference type="Pfam" id="PF25944"/>
    </source>
</evidence>
<comment type="caution">
    <text evidence="6">The sequence shown here is derived from an EMBL/GenBank/DDBJ whole genome shotgun (WGS) entry which is preliminary data.</text>
</comment>
<dbReference type="Gene3D" id="2.40.50.100">
    <property type="match status" value="1"/>
</dbReference>
<dbReference type="AlphaFoldDB" id="M5EU11"/>
<organism evidence="6 7">
    <name type="scientific">Mesorhizobium metallidurans STM 2683</name>
    <dbReference type="NCBI Taxonomy" id="1297569"/>
    <lineage>
        <taxon>Bacteria</taxon>
        <taxon>Pseudomonadati</taxon>
        <taxon>Pseudomonadota</taxon>
        <taxon>Alphaproteobacteria</taxon>
        <taxon>Hyphomicrobiales</taxon>
        <taxon>Phyllobacteriaceae</taxon>
        <taxon>Mesorhizobium</taxon>
    </lineage>
</organism>
<dbReference type="NCBIfam" id="TIGR01730">
    <property type="entry name" value="RND_mfp"/>
    <property type="match status" value="1"/>
</dbReference>
<evidence type="ECO:0000259" key="5">
    <source>
        <dbReference type="Pfam" id="PF25967"/>
    </source>
</evidence>
<protein>
    <submittedName>
        <fullName evidence="6">Efflux transporter, RND family, MFP subunit</fullName>
    </submittedName>
</protein>
<dbReference type="GO" id="GO:0046677">
    <property type="term" value="P:response to antibiotic"/>
    <property type="evidence" value="ECO:0007669"/>
    <property type="project" value="TreeGrafter"/>
</dbReference>
<sequence>MLFVLGRIVPAAGLVAVTILLSACNEQNAYMAPPPPKVDVALPVKQSVTPYLEATGSAAAVNTTPLVARVSGFIQEIDYKDGDEVKAGARLFLIEPDTYQLALEQAQAGQGSADAAAKQSGADLKRQQELLSQKIISQSTADQSAAAAQVDIAKQKQSAVDVKQAQLNLSYTEVKAPFAGIVTSRQVSMGQLVGAGGATTLATIVQLAPIYVNFNISEQDVLRIRAAMAKRGITAQDLKKIPVEVGLQSETGYPHAGTLDYAAPEVTAATGTLAARAVLPNEDRALLPGYFVRVRVPLGEEPDMLLVPDRAIGSDQKGRYVLVAGKDDVVEQRPVEIGQLVGALRVITKGLAADDRVLVSGLLTAVPGQKIEPQEKKLEAVATDSAAP</sequence>
<proteinExistence type="inferred from homology"/>
<dbReference type="EMBL" id="CAUM01000146">
    <property type="protein sequence ID" value="CCV08484.1"/>
    <property type="molecule type" value="Genomic_DNA"/>
</dbReference>
<comment type="subcellular location">
    <subcellularLocation>
        <location evidence="1">Cell envelope</location>
    </subcellularLocation>
</comment>
<dbReference type="PROSITE" id="PS51257">
    <property type="entry name" value="PROKAR_LIPOPROTEIN"/>
    <property type="match status" value="1"/>
</dbReference>
<dbReference type="InterPro" id="IPR058626">
    <property type="entry name" value="MdtA-like_b-barrel"/>
</dbReference>
<dbReference type="Pfam" id="PF25967">
    <property type="entry name" value="RND-MFP_C"/>
    <property type="match status" value="1"/>
</dbReference>
<dbReference type="InterPro" id="IPR058627">
    <property type="entry name" value="MdtA-like_C"/>
</dbReference>
<evidence type="ECO:0000259" key="3">
    <source>
        <dbReference type="Pfam" id="PF25917"/>
    </source>
</evidence>
<dbReference type="FunFam" id="2.40.420.20:FF:000001">
    <property type="entry name" value="Efflux RND transporter periplasmic adaptor subunit"/>
    <property type="match status" value="1"/>
</dbReference>
<dbReference type="PANTHER" id="PTHR30158:SF24">
    <property type="entry name" value="HLYD FAMILY SECRETION PROTEIN"/>
    <property type="match status" value="1"/>
</dbReference>
<dbReference type="RefSeq" id="WP_008877358.1">
    <property type="nucleotide sequence ID" value="NZ_CAUM01000146.1"/>
</dbReference>
<dbReference type="STRING" id="1297569.MESS2_760006"/>
<dbReference type="GO" id="GO:0030313">
    <property type="term" value="C:cell envelope"/>
    <property type="evidence" value="ECO:0007669"/>
    <property type="project" value="UniProtKB-SubCell"/>
</dbReference>
<dbReference type="Gene3D" id="2.40.420.20">
    <property type="match status" value="1"/>
</dbReference>
<dbReference type="Pfam" id="PF25944">
    <property type="entry name" value="Beta-barrel_RND"/>
    <property type="match status" value="1"/>
</dbReference>
<evidence type="ECO:0000256" key="2">
    <source>
        <dbReference type="ARBA" id="ARBA00009477"/>
    </source>
</evidence>
<dbReference type="InterPro" id="IPR058625">
    <property type="entry name" value="MdtA-like_BSH"/>
</dbReference>
<dbReference type="GO" id="GO:0005886">
    <property type="term" value="C:plasma membrane"/>
    <property type="evidence" value="ECO:0007669"/>
    <property type="project" value="TreeGrafter"/>
</dbReference>
<feature type="domain" description="Multidrug resistance protein MdtA-like beta-barrel" evidence="4">
    <location>
        <begin position="209"/>
        <end position="299"/>
    </location>
</feature>
<dbReference type="Pfam" id="PF25917">
    <property type="entry name" value="BSH_RND"/>
    <property type="match status" value="1"/>
</dbReference>
<dbReference type="Gene3D" id="2.40.30.170">
    <property type="match status" value="1"/>
</dbReference>
<dbReference type="OrthoDB" id="9816569at2"/>
<dbReference type="eggNOG" id="COG0845">
    <property type="taxonomic scope" value="Bacteria"/>
</dbReference>
<dbReference type="PANTHER" id="PTHR30158">
    <property type="entry name" value="ACRA/E-RELATED COMPONENT OF DRUG EFFLUX TRANSPORTER"/>
    <property type="match status" value="1"/>
</dbReference>
<feature type="domain" description="Multidrug resistance protein MdtA-like C-terminal permuted SH3" evidence="5">
    <location>
        <begin position="305"/>
        <end position="362"/>
    </location>
</feature>
<evidence type="ECO:0000256" key="1">
    <source>
        <dbReference type="ARBA" id="ARBA00004196"/>
    </source>
</evidence>
<accession>M5EU11</accession>
<comment type="similarity">
    <text evidence="2">Belongs to the membrane fusion protein (MFP) (TC 8.A.1) family.</text>
</comment>
<gene>
    <name evidence="6" type="ORF">MESS2_760006</name>
</gene>
<reference evidence="6 7" key="1">
    <citation type="submission" date="2013-02" db="EMBL/GenBank/DDBJ databases">
        <authorList>
            <person name="Genoscope - CEA"/>
        </authorList>
    </citation>
    <scope>NUCLEOTIDE SEQUENCE [LARGE SCALE GENOMIC DNA]</scope>
    <source>
        <strain evidence="6 7">STM 2683</strain>
    </source>
</reference>
<evidence type="ECO:0000313" key="7">
    <source>
        <dbReference type="Proteomes" id="UP000012062"/>
    </source>
</evidence>
<dbReference type="Gene3D" id="1.10.287.470">
    <property type="entry name" value="Helix hairpin bin"/>
    <property type="match status" value="1"/>
</dbReference>
<dbReference type="GO" id="GO:0022857">
    <property type="term" value="F:transmembrane transporter activity"/>
    <property type="evidence" value="ECO:0007669"/>
    <property type="project" value="InterPro"/>
</dbReference>
<evidence type="ECO:0000313" key="6">
    <source>
        <dbReference type="EMBL" id="CCV08484.1"/>
    </source>
</evidence>
<feature type="domain" description="Multidrug resistance protein MdtA-like barrel-sandwich hybrid" evidence="3">
    <location>
        <begin position="66"/>
        <end position="204"/>
    </location>
</feature>
<keyword evidence="7" id="KW-1185">Reference proteome</keyword>